<feature type="compositionally biased region" description="Polar residues" evidence="2">
    <location>
        <begin position="1"/>
        <end position="11"/>
    </location>
</feature>
<dbReference type="Gene3D" id="3.40.140.10">
    <property type="entry name" value="Cytidine Deaminase, domain 2"/>
    <property type="match status" value="1"/>
</dbReference>
<dbReference type="PANTHER" id="PTHR30471:SF3">
    <property type="entry name" value="UPF0758 PROTEIN YEES-RELATED"/>
    <property type="match status" value="1"/>
</dbReference>
<organism evidence="3 4">
    <name type="scientific">Desulfovibrio piger</name>
    <dbReference type="NCBI Taxonomy" id="901"/>
    <lineage>
        <taxon>Bacteria</taxon>
        <taxon>Pseudomonadati</taxon>
        <taxon>Thermodesulfobacteriota</taxon>
        <taxon>Desulfovibrionia</taxon>
        <taxon>Desulfovibrionales</taxon>
        <taxon>Desulfovibrionaceae</taxon>
        <taxon>Desulfovibrio</taxon>
    </lineage>
</organism>
<name>A0A848C6Z9_9BACT</name>
<dbReference type="AlphaFoldDB" id="A0A848C6Z9"/>
<dbReference type="EMBL" id="JABAFY010000015">
    <property type="protein sequence ID" value="NME52031.1"/>
    <property type="molecule type" value="Genomic_DNA"/>
</dbReference>
<evidence type="ECO:0000313" key="3">
    <source>
        <dbReference type="EMBL" id="NME52031.1"/>
    </source>
</evidence>
<sequence length="230" mass="25458">MTAMPVSSASPHSGHRSRLRQRLAREPLAVADYEILELLLGYGQPRKDTKPLARELLLRFHNIRGVLDAPPEQLLAVPGFGPGLLSMWQVLREVLARHAAAPLLQGVEVATPQAVAEMARARLAGSQQEECWLAMVNAGNRLVAWERLRQGNVESVPLLPRDVLEPALRYKASGIILVHNHPGGQTRPSQPDLIFTNTVRELAVNMGLRFLDHVIVTDNGCYSICQCRHL</sequence>
<dbReference type="NCBIfam" id="TIGR00608">
    <property type="entry name" value="radc"/>
    <property type="match status" value="1"/>
</dbReference>
<dbReference type="PROSITE" id="PS50249">
    <property type="entry name" value="MPN"/>
    <property type="match status" value="1"/>
</dbReference>
<evidence type="ECO:0000256" key="1">
    <source>
        <dbReference type="RuleBase" id="RU003797"/>
    </source>
</evidence>
<comment type="caution">
    <text evidence="3">The sequence shown here is derived from an EMBL/GenBank/DDBJ whole genome shotgun (WGS) entry which is preliminary data.</text>
</comment>
<dbReference type="InterPro" id="IPR010994">
    <property type="entry name" value="RuvA_2-like"/>
</dbReference>
<comment type="similarity">
    <text evidence="1">Belongs to the UPF0758 family.</text>
</comment>
<evidence type="ECO:0000256" key="2">
    <source>
        <dbReference type="SAM" id="MobiDB-lite"/>
    </source>
</evidence>
<accession>A0A848C6Z9</accession>
<evidence type="ECO:0000313" key="4">
    <source>
        <dbReference type="Proteomes" id="UP000522333"/>
    </source>
</evidence>
<dbReference type="SUPFAM" id="SSF47781">
    <property type="entry name" value="RuvA domain 2-like"/>
    <property type="match status" value="1"/>
</dbReference>
<dbReference type="CDD" id="cd08071">
    <property type="entry name" value="MPN_DUF2466"/>
    <property type="match status" value="1"/>
</dbReference>
<dbReference type="Proteomes" id="UP000522333">
    <property type="component" value="Unassembled WGS sequence"/>
</dbReference>
<dbReference type="InterPro" id="IPR046778">
    <property type="entry name" value="UPF0758_N"/>
</dbReference>
<dbReference type="InterPro" id="IPR025657">
    <property type="entry name" value="RadC_JAB"/>
</dbReference>
<dbReference type="PANTHER" id="PTHR30471">
    <property type="entry name" value="DNA REPAIR PROTEIN RADC"/>
    <property type="match status" value="1"/>
</dbReference>
<dbReference type="Pfam" id="PF04002">
    <property type="entry name" value="RadC"/>
    <property type="match status" value="1"/>
</dbReference>
<feature type="region of interest" description="Disordered" evidence="2">
    <location>
        <begin position="1"/>
        <end position="20"/>
    </location>
</feature>
<dbReference type="InterPro" id="IPR001405">
    <property type="entry name" value="UPF0758"/>
</dbReference>
<dbReference type="InterPro" id="IPR037518">
    <property type="entry name" value="MPN"/>
</dbReference>
<dbReference type="RefSeq" id="WP_168935428.1">
    <property type="nucleotide sequence ID" value="NZ_CAJKKT010000034.1"/>
</dbReference>
<proteinExistence type="inferred from homology"/>
<protein>
    <submittedName>
        <fullName evidence="3">RadC family protein</fullName>
    </submittedName>
</protein>
<dbReference type="Pfam" id="PF20582">
    <property type="entry name" value="UPF0758_N"/>
    <property type="match status" value="1"/>
</dbReference>
<gene>
    <name evidence="3" type="ORF">HF854_05705</name>
</gene>
<reference evidence="3 4" key="1">
    <citation type="submission" date="2020-04" db="EMBL/GenBank/DDBJ databases">
        <authorList>
            <person name="Hitch T.C.A."/>
            <person name="Wylensek D."/>
            <person name="Clavel T."/>
        </authorList>
    </citation>
    <scope>NUCLEOTIDE SEQUENCE [LARGE SCALE GENOMIC DNA]</scope>
    <source>
        <strain evidence="3 4">PG-251-APC-1</strain>
    </source>
</reference>